<feature type="domain" description="Outer membrane protein beta-barrel" evidence="2">
    <location>
        <begin position="429"/>
        <end position="876"/>
    </location>
</feature>
<feature type="region of interest" description="Disordered" evidence="1">
    <location>
        <begin position="387"/>
        <end position="417"/>
    </location>
</feature>
<dbReference type="AlphaFoldDB" id="A0A238VFY4"/>
<dbReference type="Pfam" id="PF13715">
    <property type="entry name" value="CarbopepD_reg_2"/>
    <property type="match status" value="1"/>
</dbReference>
<accession>A0A238VFY4</accession>
<proteinExistence type="predicted"/>
<dbReference type="SUPFAM" id="SSF49464">
    <property type="entry name" value="Carboxypeptidase regulatory domain-like"/>
    <property type="match status" value="1"/>
</dbReference>
<dbReference type="SUPFAM" id="SSF56935">
    <property type="entry name" value="Porins"/>
    <property type="match status" value="1"/>
</dbReference>
<dbReference type="OrthoDB" id="1682379at2"/>
<dbReference type="InterPro" id="IPR008969">
    <property type="entry name" value="CarboxyPept-like_regulatory"/>
</dbReference>
<evidence type="ECO:0000259" key="2">
    <source>
        <dbReference type="Pfam" id="PF14905"/>
    </source>
</evidence>
<dbReference type="EMBL" id="FZNT01000001">
    <property type="protein sequence ID" value="SNR33305.1"/>
    <property type="molecule type" value="Genomic_DNA"/>
</dbReference>
<organism evidence="3 4">
    <name type="scientific">Lutibacter agarilyticus</name>
    <dbReference type="NCBI Taxonomy" id="1109740"/>
    <lineage>
        <taxon>Bacteria</taxon>
        <taxon>Pseudomonadati</taxon>
        <taxon>Bacteroidota</taxon>
        <taxon>Flavobacteriia</taxon>
        <taxon>Flavobacteriales</taxon>
        <taxon>Flavobacteriaceae</taxon>
        <taxon>Lutibacter</taxon>
    </lineage>
</organism>
<dbReference type="InterPro" id="IPR041700">
    <property type="entry name" value="OMP_b-brl_3"/>
</dbReference>
<protein>
    <submittedName>
        <fullName evidence="3">Outer membrane receptor proteins, mostly Fe transport</fullName>
    </submittedName>
</protein>
<sequence>MTPYKIFKLVFILLIFGIQNLCAQDITGFVIDEEHKPLEFVSVALLQPKDSLLVKYTSTDLEGKYEISGVKSGTYLFQVYLMTYEAQQRVLVVENKHLKLDTIKLNREVNTLNEVVISAVIPIKIKQDTVSFNTKAFKVRQDDNVGELIKKLPGIEIEANGTVIAQGEEVTKILVDGKEFFTNDPTIALQNLSADAIESVEIIDENSDDSRVSGVKDGEQSKVINLVLKPGKKFGYFGKAGAGYGTNDRYATNLDLNSFTSKTQVAVFGKLNNINNTGASVFNRDGTKSSSANGFLTTGTAGANFNYELKPDYNFNVDYYYGYTDNKQGSRSNRTEFSNQGSFDSKLTNVSKEVSNNHNVNFSLRDRSKKGAYLLLRGRFKSDDRIGDGANKTTYFNDDGSEDTSSDRLVNSEDEKNDGDLRFSYRRKLSEKGRNIRGSSGITFNNSNNQNYQQSLNEYNLSTPEDYRKSNEIITRDNKNNTFKYNWSVRYTEPIINNHYLNITSDVKNEVRTLDLVQTKIVNDEEKPGFDHIQDYKREQYENTLGYLFSKNKMQVSLSVIHDIKKQYLDIDGFSILTKNYTNILPKATLSYEVKKGKRVRFYYAKSIITPNVGQLSPIINDFNPLRVSFGNPSLTPSEAHHINARFFSHSFKSANSFFIYLKYNKTNNAIVSKRYFGENRVRYSTFENYGANSNLSGNINFSRKISKLNIRYAVRMNGKMYDRTTIISEEYNVIKSKTTGGGLSFSNINKNIVDVTVGGKIKYTNSTYSLQDTENNYVEQNYYTKFDYDISNSINFNSQFNYSLYSDSNFDSQAVPIWNAAVEYVFMKGKRANLKLQVIDILNKNIGVFIRSTPDYYEETFRKNLGTYAMLSFNYNLKPPSGKNSKRHNKA</sequence>
<evidence type="ECO:0000313" key="3">
    <source>
        <dbReference type="EMBL" id="SNR33305.1"/>
    </source>
</evidence>
<dbReference type="Gene3D" id="2.60.40.1120">
    <property type="entry name" value="Carboxypeptidase-like, regulatory domain"/>
    <property type="match status" value="1"/>
</dbReference>
<evidence type="ECO:0000313" key="4">
    <source>
        <dbReference type="Proteomes" id="UP000198384"/>
    </source>
</evidence>
<keyword evidence="3" id="KW-0675">Receptor</keyword>
<dbReference type="Pfam" id="PF14905">
    <property type="entry name" value="OMP_b-brl_3"/>
    <property type="match status" value="1"/>
</dbReference>
<evidence type="ECO:0000256" key="1">
    <source>
        <dbReference type="SAM" id="MobiDB-lite"/>
    </source>
</evidence>
<dbReference type="RefSeq" id="WP_089380029.1">
    <property type="nucleotide sequence ID" value="NZ_FZNT01000001.1"/>
</dbReference>
<name>A0A238VFY4_9FLAO</name>
<keyword evidence="4" id="KW-1185">Reference proteome</keyword>
<gene>
    <name evidence="3" type="ORF">SAMN06265371_101376</name>
</gene>
<dbReference type="Proteomes" id="UP000198384">
    <property type="component" value="Unassembled WGS sequence"/>
</dbReference>
<reference evidence="3 4" key="1">
    <citation type="submission" date="2017-06" db="EMBL/GenBank/DDBJ databases">
        <authorList>
            <person name="Kim H.J."/>
            <person name="Triplett B.A."/>
        </authorList>
    </citation>
    <scope>NUCLEOTIDE SEQUENCE [LARGE SCALE GENOMIC DNA]</scope>
    <source>
        <strain evidence="3 4">DSM 29150</strain>
    </source>
</reference>